<accession>A0A0F5HMR0</accession>
<comment type="caution">
    <text evidence="2">The sequence shown here is derived from an EMBL/GenBank/DDBJ whole genome shotgun (WGS) entry which is preliminary data.</text>
</comment>
<sequence length="101" mass="11771">MYIVNSTFHVPDEKAEEVIGIYHKRSKLVDECKGFVSFQLLQNDKKPGELTVQLCWESKEDYLSWATSDAYKRVHDLEKKYPDQELASIIPVVNRFHVVAQ</sequence>
<feature type="domain" description="ABM" evidence="1">
    <location>
        <begin position="2"/>
        <end position="90"/>
    </location>
</feature>
<dbReference type="InterPro" id="IPR011008">
    <property type="entry name" value="Dimeric_a/b-barrel"/>
</dbReference>
<dbReference type="Proteomes" id="UP000031563">
    <property type="component" value="Unassembled WGS sequence"/>
</dbReference>
<reference evidence="2" key="1">
    <citation type="submission" date="2015-02" db="EMBL/GenBank/DDBJ databases">
        <title>Genome Assembly of Bacillaceae bacterium MTCC 8252.</title>
        <authorList>
            <person name="Verma A."/>
            <person name="Khatri I."/>
            <person name="Mual P."/>
            <person name="Subramanian S."/>
            <person name="Krishnamurthi S."/>
        </authorList>
    </citation>
    <scope>NUCLEOTIDE SEQUENCE [LARGE SCALE GENOMIC DNA]</scope>
    <source>
        <strain evidence="2">MTCC 8252</strain>
    </source>
</reference>
<evidence type="ECO:0000313" key="2">
    <source>
        <dbReference type="EMBL" id="KKB34335.1"/>
    </source>
</evidence>
<dbReference type="STRING" id="1221996.QY95_03946"/>
<proteinExistence type="predicted"/>
<dbReference type="Gene3D" id="3.30.70.100">
    <property type="match status" value="1"/>
</dbReference>
<dbReference type="SUPFAM" id="SSF54909">
    <property type="entry name" value="Dimeric alpha+beta barrel"/>
    <property type="match status" value="1"/>
</dbReference>
<dbReference type="InterPro" id="IPR050404">
    <property type="entry name" value="Heme-degrading_MO"/>
</dbReference>
<evidence type="ECO:0000313" key="3">
    <source>
        <dbReference type="Proteomes" id="UP000031563"/>
    </source>
</evidence>
<dbReference type="RefSeq" id="WP_040047885.1">
    <property type="nucleotide sequence ID" value="NZ_JWIR02000086.1"/>
</dbReference>
<dbReference type="PANTHER" id="PTHR34474:SF4">
    <property type="entry name" value="HEME OXYGENASE (STAPHYLOBILIN-PRODUCING) 1"/>
    <property type="match status" value="1"/>
</dbReference>
<dbReference type="EMBL" id="JWIR02000086">
    <property type="protein sequence ID" value="KKB34335.1"/>
    <property type="molecule type" value="Genomic_DNA"/>
</dbReference>
<dbReference type="OrthoDB" id="2617048at2"/>
<dbReference type="AlphaFoldDB" id="A0A0F5HMR0"/>
<evidence type="ECO:0000259" key="1">
    <source>
        <dbReference type="PROSITE" id="PS51725"/>
    </source>
</evidence>
<dbReference type="PANTHER" id="PTHR34474">
    <property type="entry name" value="SIGNAL TRANSDUCTION PROTEIN TRAP"/>
    <property type="match status" value="1"/>
</dbReference>
<dbReference type="InterPro" id="IPR007138">
    <property type="entry name" value="ABM_dom"/>
</dbReference>
<name>A0A0F5HMR0_BACTR</name>
<dbReference type="PROSITE" id="PS51725">
    <property type="entry name" value="ABM"/>
    <property type="match status" value="1"/>
</dbReference>
<protein>
    <recommendedName>
        <fullName evidence="1">ABM domain-containing protein</fullName>
    </recommendedName>
</protein>
<dbReference type="Pfam" id="PF03992">
    <property type="entry name" value="ABM"/>
    <property type="match status" value="1"/>
</dbReference>
<keyword evidence="3" id="KW-1185">Reference proteome</keyword>
<gene>
    <name evidence="2" type="ORF">QY95_03946</name>
</gene>
<organism evidence="2 3">
    <name type="scientific">Bacillus thermotolerans</name>
    <name type="common">Quasibacillus thermotolerans</name>
    <dbReference type="NCBI Taxonomy" id="1221996"/>
    <lineage>
        <taxon>Bacteria</taxon>
        <taxon>Bacillati</taxon>
        <taxon>Bacillota</taxon>
        <taxon>Bacilli</taxon>
        <taxon>Bacillales</taxon>
        <taxon>Bacillaceae</taxon>
        <taxon>Bacillus</taxon>
    </lineage>
</organism>